<dbReference type="EMBL" id="JAKRRY010000015">
    <property type="protein sequence ID" value="MCW8346857.1"/>
    <property type="molecule type" value="Genomic_DNA"/>
</dbReference>
<dbReference type="PANTHER" id="PTHR34384:SF6">
    <property type="entry name" value="STAPHYLOFERRIN B SYNTHASE"/>
    <property type="match status" value="1"/>
</dbReference>
<evidence type="ECO:0000256" key="1">
    <source>
        <dbReference type="ARBA" id="ARBA00004924"/>
    </source>
</evidence>
<dbReference type="InterPro" id="IPR022770">
    <property type="entry name" value="IucA/IucC-like_C"/>
</dbReference>
<reference evidence="4" key="1">
    <citation type="submission" date="2022-02" db="EMBL/GenBank/DDBJ databases">
        <title>Vibrio sp. nov, a new bacterium isolated from seawater.</title>
        <authorList>
            <person name="Yuan Y."/>
        </authorList>
    </citation>
    <scope>NUCLEOTIDE SEQUENCE</scope>
    <source>
        <strain evidence="4">ZSDZ65</strain>
    </source>
</reference>
<dbReference type="PANTHER" id="PTHR34384">
    <property type="entry name" value="L-2,3-DIAMINOPROPANOATE--CITRATE LIGASE"/>
    <property type="match status" value="1"/>
</dbReference>
<dbReference type="RefSeq" id="WP_265675392.1">
    <property type="nucleotide sequence ID" value="NZ_JAKRRY010000015.1"/>
</dbReference>
<comment type="pathway">
    <text evidence="1">Siderophore biosynthesis.</text>
</comment>
<sequence>MDDMTAISCYWAAANRQMVAKILSEFYYEGAFDIGRSEAFVNTQEYYAWVGESKYLFIGQWYIWDNIQIDPASIRRIDNGTESDTIDALHLLEDLKHHLPMTDEQVAEHVEDMNATLYSDCRMMANRADYSVERLCEISLLQQQAIVNGHPKFAFNKGRRGWGINDLQAYAPEYQAQFQLMWVAVCRDTLQQGIACHLDWNEHLNSSVLSAKEWSQFHQQIHALGMDIASYVILPVHPWQWRNKVSLAFIKELSDHTLIYLGEAGAFVSSQLSIRTLSVHPSGANTTAPHYDIKLPLTIMNTSCYRGIPGRYIKAGPYASSWIKALCSNDSELRRLGTQALEEPASAYINAQCYTPLTDAPYRYHELLGVIWRESAESQLKQGEHAYVMAMLFEQDSHDNSVIVELIKRSGLAPKQWLNTLFEVVVIPYYHLLAKHGISLIAHGQNVTLICRDNIPQRILLKDFQGDMRLVQSDIPELDGLPDIVRQVTTRLPEELIIHDLQTGHFVTVLRFISPLLHHLDVSELEFYRCLSRVIRQYQHRHPDLAERFERLDLFKPKILRLGLNLSKFRHNTDKSSDRMLPDMDRYMDNPLYIAEQ</sequence>
<dbReference type="InterPro" id="IPR007310">
    <property type="entry name" value="Aerobactin_biosyn_IucA/IucC_N"/>
</dbReference>
<dbReference type="Gene3D" id="6.10.250.3370">
    <property type="match status" value="1"/>
</dbReference>
<name>A0A9X3CNX4_9VIBR</name>
<dbReference type="Pfam" id="PF06276">
    <property type="entry name" value="FhuF"/>
    <property type="match status" value="1"/>
</dbReference>
<gene>
    <name evidence="4" type="ORF">MD535_12700</name>
</gene>
<dbReference type="Proteomes" id="UP001155587">
    <property type="component" value="Unassembled WGS sequence"/>
</dbReference>
<dbReference type="AlphaFoldDB" id="A0A9X3CNX4"/>
<dbReference type="GO" id="GO:0019290">
    <property type="term" value="P:siderophore biosynthetic process"/>
    <property type="evidence" value="ECO:0007669"/>
    <property type="project" value="InterPro"/>
</dbReference>
<organism evidence="4 5">
    <name type="scientific">Vibrio qingdaonensis</name>
    <dbReference type="NCBI Taxonomy" id="2829491"/>
    <lineage>
        <taxon>Bacteria</taxon>
        <taxon>Pseudomonadati</taxon>
        <taxon>Pseudomonadota</taxon>
        <taxon>Gammaproteobacteria</taxon>
        <taxon>Vibrionales</taxon>
        <taxon>Vibrionaceae</taxon>
        <taxon>Vibrio</taxon>
    </lineage>
</organism>
<dbReference type="InterPro" id="IPR037455">
    <property type="entry name" value="LucA/IucC-like"/>
</dbReference>
<feature type="domain" description="Aerobactin siderophore biosynthesis IucA/IucC-like C-terminal" evidence="3">
    <location>
        <begin position="416"/>
        <end position="565"/>
    </location>
</feature>
<protein>
    <submittedName>
        <fullName evidence="4">IucA/IucC family siderophore biosynthesis protein</fullName>
    </submittedName>
</protein>
<accession>A0A9X3CNX4</accession>
<proteinExistence type="predicted"/>
<evidence type="ECO:0000259" key="3">
    <source>
        <dbReference type="Pfam" id="PF06276"/>
    </source>
</evidence>
<comment type="caution">
    <text evidence="4">The sequence shown here is derived from an EMBL/GenBank/DDBJ whole genome shotgun (WGS) entry which is preliminary data.</text>
</comment>
<evidence type="ECO:0000259" key="2">
    <source>
        <dbReference type="Pfam" id="PF04183"/>
    </source>
</evidence>
<dbReference type="Gene3D" id="1.10.510.40">
    <property type="match status" value="1"/>
</dbReference>
<dbReference type="Gene3D" id="3.30.310.280">
    <property type="match status" value="1"/>
</dbReference>
<evidence type="ECO:0000313" key="4">
    <source>
        <dbReference type="EMBL" id="MCW8346857.1"/>
    </source>
</evidence>
<keyword evidence="5" id="KW-1185">Reference proteome</keyword>
<dbReference type="GO" id="GO:0016881">
    <property type="term" value="F:acid-amino acid ligase activity"/>
    <property type="evidence" value="ECO:0007669"/>
    <property type="project" value="UniProtKB-ARBA"/>
</dbReference>
<dbReference type="Pfam" id="PF04183">
    <property type="entry name" value="IucA_IucC"/>
    <property type="match status" value="1"/>
</dbReference>
<feature type="domain" description="Aerobactin siderophore biosynthesis IucA/IucC N-terminal" evidence="2">
    <location>
        <begin position="143"/>
        <end position="393"/>
    </location>
</feature>
<evidence type="ECO:0000313" key="5">
    <source>
        <dbReference type="Proteomes" id="UP001155587"/>
    </source>
</evidence>